<name>A0ABP8CN70_9ACTN</name>
<evidence type="ECO:0000313" key="2">
    <source>
        <dbReference type="Proteomes" id="UP001501710"/>
    </source>
</evidence>
<protein>
    <recommendedName>
        <fullName evidence="3">DUF4261 domain-containing protein</fullName>
    </recommendedName>
</protein>
<evidence type="ECO:0008006" key="3">
    <source>
        <dbReference type="Google" id="ProtNLM"/>
    </source>
</evidence>
<dbReference type="EMBL" id="BAABAS010000027">
    <property type="protein sequence ID" value="GAA4241349.1"/>
    <property type="molecule type" value="Genomic_DNA"/>
</dbReference>
<reference evidence="2" key="1">
    <citation type="journal article" date="2019" name="Int. J. Syst. Evol. Microbiol.">
        <title>The Global Catalogue of Microorganisms (GCM) 10K type strain sequencing project: providing services to taxonomists for standard genome sequencing and annotation.</title>
        <authorList>
            <consortium name="The Broad Institute Genomics Platform"/>
            <consortium name="The Broad Institute Genome Sequencing Center for Infectious Disease"/>
            <person name="Wu L."/>
            <person name="Ma J."/>
        </authorList>
    </citation>
    <scope>NUCLEOTIDE SEQUENCE [LARGE SCALE GENOMIC DNA]</scope>
    <source>
        <strain evidence="2">JCM 17440</strain>
    </source>
</reference>
<dbReference type="RefSeq" id="WP_344906288.1">
    <property type="nucleotide sequence ID" value="NZ_BAABAS010000027.1"/>
</dbReference>
<comment type="caution">
    <text evidence="1">The sequence shown here is derived from an EMBL/GenBank/DDBJ whole genome shotgun (WGS) entry which is preliminary data.</text>
</comment>
<keyword evidence="2" id="KW-1185">Reference proteome</keyword>
<accession>A0ABP8CN70</accession>
<sequence>MNLTRASDFMAMHARTLDRRRFELLTGKGDRAALLAALNAYRNPDGGYGHGLEPDLRSRTSQPGPALHAFEVFAELAPDTAPEAVQLCDWLESVTLPDGGVPFGLHVPDPAGCAPFWAGADPTVSSLQITAVVAAMAHQVAVHDEAVAAHPWLDRATRFCLDTVRTKDELHALELAFTLWLADAVNDTETIELLGAHIPANGLVHVQGGLEDEMMRPLDFAPYPGRPARALFDPEVVAAELRRLDGQQQDDGGWKVDFTAYSPAAELEWRGYATVRAVSILTHDQPPGSDIHEG</sequence>
<gene>
    <name evidence="1" type="ORF">GCM10022254_69820</name>
</gene>
<dbReference type="InterPro" id="IPR008930">
    <property type="entry name" value="Terpenoid_cyclase/PrenylTrfase"/>
</dbReference>
<proteinExistence type="predicted"/>
<dbReference type="Proteomes" id="UP001501710">
    <property type="component" value="Unassembled WGS sequence"/>
</dbReference>
<evidence type="ECO:0000313" key="1">
    <source>
        <dbReference type="EMBL" id="GAA4241349.1"/>
    </source>
</evidence>
<organism evidence="1 2">
    <name type="scientific">Actinomadura meridiana</name>
    <dbReference type="NCBI Taxonomy" id="559626"/>
    <lineage>
        <taxon>Bacteria</taxon>
        <taxon>Bacillati</taxon>
        <taxon>Actinomycetota</taxon>
        <taxon>Actinomycetes</taxon>
        <taxon>Streptosporangiales</taxon>
        <taxon>Thermomonosporaceae</taxon>
        <taxon>Actinomadura</taxon>
    </lineage>
</organism>
<dbReference type="SUPFAM" id="SSF48239">
    <property type="entry name" value="Terpenoid cyclases/Protein prenyltransferases"/>
    <property type="match status" value="1"/>
</dbReference>